<feature type="non-terminal residue" evidence="7">
    <location>
        <position position="1"/>
    </location>
</feature>
<keyword evidence="2 4" id="KW-0863">Zinc-finger</keyword>
<evidence type="ECO:0000313" key="7">
    <source>
        <dbReference type="EMBL" id="EJK68383.1"/>
    </source>
</evidence>
<dbReference type="Proteomes" id="UP000266841">
    <property type="component" value="Unassembled WGS sequence"/>
</dbReference>
<dbReference type="GO" id="GO:0008270">
    <property type="term" value="F:zinc ion binding"/>
    <property type="evidence" value="ECO:0007669"/>
    <property type="project" value="UniProtKB-KW"/>
</dbReference>
<evidence type="ECO:0000313" key="8">
    <source>
        <dbReference type="Proteomes" id="UP000266841"/>
    </source>
</evidence>
<evidence type="ECO:0000256" key="4">
    <source>
        <dbReference type="PROSITE-ProRule" id="PRU00134"/>
    </source>
</evidence>
<sequence length="105" mass="11201">SRHHIPLGTVGHSSQSQGRAAWKSAKGTTVRATKADEQRPSSSVPEMSCVPVPTAEACANCGKEGSDTIKLKNCNACFLVKYCSVDCQKDIYGLWDAPPDCVGPY</sequence>
<evidence type="ECO:0000256" key="5">
    <source>
        <dbReference type="SAM" id="MobiDB-lite"/>
    </source>
</evidence>
<keyword evidence="3" id="KW-0862">Zinc</keyword>
<accession>K0SQ00</accession>
<comment type="caution">
    <text evidence="7">The sequence shown here is derived from an EMBL/GenBank/DDBJ whole genome shotgun (WGS) entry which is preliminary data.</text>
</comment>
<protein>
    <recommendedName>
        <fullName evidence="6">MYND-type domain-containing protein</fullName>
    </recommendedName>
</protein>
<keyword evidence="8" id="KW-1185">Reference proteome</keyword>
<evidence type="ECO:0000256" key="2">
    <source>
        <dbReference type="ARBA" id="ARBA00022771"/>
    </source>
</evidence>
<proteinExistence type="predicted"/>
<feature type="region of interest" description="Disordered" evidence="5">
    <location>
        <begin position="1"/>
        <end position="48"/>
    </location>
</feature>
<feature type="domain" description="MYND-type" evidence="6">
    <location>
        <begin position="58"/>
        <end position="101"/>
    </location>
</feature>
<dbReference type="EMBL" id="AGNL01011444">
    <property type="protein sequence ID" value="EJK68383.1"/>
    <property type="molecule type" value="Genomic_DNA"/>
</dbReference>
<evidence type="ECO:0000256" key="1">
    <source>
        <dbReference type="ARBA" id="ARBA00022723"/>
    </source>
</evidence>
<name>K0SQ00_THAOC</name>
<keyword evidence="1" id="KW-0479">Metal-binding</keyword>
<gene>
    <name evidence="7" type="ORF">THAOC_10440</name>
</gene>
<dbReference type="OrthoDB" id="432970at2759"/>
<dbReference type="InterPro" id="IPR002893">
    <property type="entry name" value="Znf_MYND"/>
</dbReference>
<dbReference type="AlphaFoldDB" id="K0SQ00"/>
<organism evidence="7 8">
    <name type="scientific">Thalassiosira oceanica</name>
    <name type="common">Marine diatom</name>
    <dbReference type="NCBI Taxonomy" id="159749"/>
    <lineage>
        <taxon>Eukaryota</taxon>
        <taxon>Sar</taxon>
        <taxon>Stramenopiles</taxon>
        <taxon>Ochrophyta</taxon>
        <taxon>Bacillariophyta</taxon>
        <taxon>Coscinodiscophyceae</taxon>
        <taxon>Thalassiosirophycidae</taxon>
        <taxon>Thalassiosirales</taxon>
        <taxon>Thalassiosiraceae</taxon>
        <taxon>Thalassiosira</taxon>
    </lineage>
</organism>
<evidence type="ECO:0000256" key="3">
    <source>
        <dbReference type="ARBA" id="ARBA00022833"/>
    </source>
</evidence>
<dbReference type="SUPFAM" id="SSF144232">
    <property type="entry name" value="HIT/MYND zinc finger-like"/>
    <property type="match status" value="1"/>
</dbReference>
<evidence type="ECO:0000259" key="6">
    <source>
        <dbReference type="PROSITE" id="PS50865"/>
    </source>
</evidence>
<dbReference type="Pfam" id="PF01753">
    <property type="entry name" value="zf-MYND"/>
    <property type="match status" value="1"/>
</dbReference>
<dbReference type="PROSITE" id="PS50865">
    <property type="entry name" value="ZF_MYND_2"/>
    <property type="match status" value="1"/>
</dbReference>
<dbReference type="Gene3D" id="6.10.140.2220">
    <property type="match status" value="1"/>
</dbReference>
<reference evidence="7 8" key="1">
    <citation type="journal article" date="2012" name="Genome Biol.">
        <title>Genome and low-iron response of an oceanic diatom adapted to chronic iron limitation.</title>
        <authorList>
            <person name="Lommer M."/>
            <person name="Specht M."/>
            <person name="Roy A.S."/>
            <person name="Kraemer L."/>
            <person name="Andreson R."/>
            <person name="Gutowska M.A."/>
            <person name="Wolf J."/>
            <person name="Bergner S.V."/>
            <person name="Schilhabel M.B."/>
            <person name="Klostermeier U.C."/>
            <person name="Beiko R.G."/>
            <person name="Rosenstiel P."/>
            <person name="Hippler M."/>
            <person name="Laroche J."/>
        </authorList>
    </citation>
    <scope>NUCLEOTIDE SEQUENCE [LARGE SCALE GENOMIC DNA]</scope>
    <source>
        <strain evidence="7 8">CCMP1005</strain>
    </source>
</reference>